<protein>
    <submittedName>
        <fullName evidence="2">Uncharacterized protein</fullName>
    </submittedName>
</protein>
<proteinExistence type="predicted"/>
<dbReference type="EMBL" id="SJPJ01000001">
    <property type="protein sequence ID" value="TWT80966.1"/>
    <property type="molecule type" value="Genomic_DNA"/>
</dbReference>
<dbReference type="AlphaFoldDB" id="A0A5C5Z1T5"/>
<gene>
    <name evidence="2" type="ORF">CA13_24130</name>
</gene>
<sequence length="111" mass="12362">MLAAFGEHVALMWNRKFTEKESFEVTDGGKIVARIGQQTKATVLCAMEHSCKGLAEARDILSQVIRRPPWLSVISGWFALKMSAFTSKTSDHPRSLAAPGSALSRVRRQFR</sequence>
<accession>A0A5C5Z1T5</accession>
<organism evidence="2 3">
    <name type="scientific">Novipirellula herctigrandis</name>
    <dbReference type="NCBI Taxonomy" id="2527986"/>
    <lineage>
        <taxon>Bacteria</taxon>
        <taxon>Pseudomonadati</taxon>
        <taxon>Planctomycetota</taxon>
        <taxon>Planctomycetia</taxon>
        <taxon>Pirellulales</taxon>
        <taxon>Pirellulaceae</taxon>
        <taxon>Novipirellula</taxon>
    </lineage>
</organism>
<reference evidence="2 3" key="1">
    <citation type="submission" date="2019-02" db="EMBL/GenBank/DDBJ databases">
        <title>Deep-cultivation of Planctomycetes and their phenomic and genomic characterization uncovers novel biology.</title>
        <authorList>
            <person name="Wiegand S."/>
            <person name="Jogler M."/>
            <person name="Boedeker C."/>
            <person name="Pinto D."/>
            <person name="Vollmers J."/>
            <person name="Rivas-Marin E."/>
            <person name="Kohn T."/>
            <person name="Peeters S.H."/>
            <person name="Heuer A."/>
            <person name="Rast P."/>
            <person name="Oberbeckmann S."/>
            <person name="Bunk B."/>
            <person name="Jeske O."/>
            <person name="Meyerdierks A."/>
            <person name="Storesund J.E."/>
            <person name="Kallscheuer N."/>
            <person name="Luecker S."/>
            <person name="Lage O.M."/>
            <person name="Pohl T."/>
            <person name="Merkel B.J."/>
            <person name="Hornburger P."/>
            <person name="Mueller R.-W."/>
            <person name="Bruemmer F."/>
            <person name="Labrenz M."/>
            <person name="Spormann A.M."/>
            <person name="Op Den Camp H."/>
            <person name="Overmann J."/>
            <person name="Amann R."/>
            <person name="Jetten M.S.M."/>
            <person name="Mascher T."/>
            <person name="Medema M.H."/>
            <person name="Devos D.P."/>
            <person name="Kaster A.-K."/>
            <person name="Ovreas L."/>
            <person name="Rohde M."/>
            <person name="Galperin M.Y."/>
            <person name="Jogler C."/>
        </authorList>
    </citation>
    <scope>NUCLEOTIDE SEQUENCE [LARGE SCALE GENOMIC DNA]</scope>
    <source>
        <strain evidence="2 3">CA13</strain>
    </source>
</reference>
<dbReference type="Proteomes" id="UP000315010">
    <property type="component" value="Unassembled WGS sequence"/>
</dbReference>
<evidence type="ECO:0000313" key="3">
    <source>
        <dbReference type="Proteomes" id="UP000315010"/>
    </source>
</evidence>
<feature type="region of interest" description="Disordered" evidence="1">
    <location>
        <begin position="88"/>
        <end position="111"/>
    </location>
</feature>
<name>A0A5C5Z1T5_9BACT</name>
<comment type="caution">
    <text evidence="2">The sequence shown here is derived from an EMBL/GenBank/DDBJ whole genome shotgun (WGS) entry which is preliminary data.</text>
</comment>
<evidence type="ECO:0000256" key="1">
    <source>
        <dbReference type="SAM" id="MobiDB-lite"/>
    </source>
</evidence>
<keyword evidence="3" id="KW-1185">Reference proteome</keyword>
<evidence type="ECO:0000313" key="2">
    <source>
        <dbReference type="EMBL" id="TWT80966.1"/>
    </source>
</evidence>